<accession>A0A7K5LZ89</accession>
<feature type="non-terminal residue" evidence="4">
    <location>
        <position position="1"/>
    </location>
</feature>
<feature type="chain" id="PRO_5029628879" evidence="1">
    <location>
        <begin position="20"/>
        <end position="276"/>
    </location>
</feature>
<dbReference type="Proteomes" id="UP000583740">
    <property type="component" value="Unassembled WGS sequence"/>
</dbReference>
<dbReference type="PANTHER" id="PTHR21472:SF26">
    <property type="entry name" value="ENDONUCLEASE DOMAIN CONTAINING 1"/>
    <property type="match status" value="1"/>
</dbReference>
<dbReference type="InterPro" id="IPR001604">
    <property type="entry name" value="Endo_G_ENPP1-like_dom"/>
</dbReference>
<dbReference type="PANTHER" id="PTHR21472">
    <property type="entry name" value="ENDONUCLEASE DOMAIN-CONTAINING 1 PROTEIN ENDOD1"/>
    <property type="match status" value="1"/>
</dbReference>
<feature type="signal peptide" evidence="1">
    <location>
        <begin position="1"/>
        <end position="19"/>
    </location>
</feature>
<sequence>MLGLLLLQVLASCLWLGHSEVVNSFTSCPKIVLGFFYSGIPPNNALNPRNPAWICQRFRNSYHYATLYDRDRRIPVYSAYKYEPGPGNRSNSWYVEPQLINPTYSKDIDTEMSISNRYKITPQQIGQSQAINQDYKNLQGLDRGHLSPSGHRSGNNSKWATFTLTNIVPQNSKLNQGQWNYYESQMMPQKTQGCIRTYVVTGAVPGNTYISNNRVNVPSHIWSAACCQTNTTMKTWAVIAENNKNQLQNLTRAQLEANLTQLYGRGQVSLFHSACP</sequence>
<keyword evidence="5" id="KW-1185">Reference proteome</keyword>
<dbReference type="InterPro" id="IPR020821">
    <property type="entry name" value="ENPP1-3/EXOG-like_nuc-like"/>
</dbReference>
<dbReference type="Gene3D" id="3.40.570.10">
    <property type="entry name" value="Extracellular Endonuclease, subunit A"/>
    <property type="match status" value="1"/>
</dbReference>
<dbReference type="InterPro" id="IPR044925">
    <property type="entry name" value="His-Me_finger_sf"/>
</dbReference>
<dbReference type="SUPFAM" id="SSF54060">
    <property type="entry name" value="His-Me finger endonucleases"/>
    <property type="match status" value="1"/>
</dbReference>
<dbReference type="GO" id="GO:0003676">
    <property type="term" value="F:nucleic acid binding"/>
    <property type="evidence" value="ECO:0007669"/>
    <property type="project" value="InterPro"/>
</dbReference>
<evidence type="ECO:0000256" key="1">
    <source>
        <dbReference type="SAM" id="SignalP"/>
    </source>
</evidence>
<protein>
    <submittedName>
        <fullName evidence="4">ENDD1 protein</fullName>
    </submittedName>
</protein>
<feature type="domain" description="ENPP1-3/EXOG-like endonuclease/phosphodiesterase" evidence="2">
    <location>
        <begin position="61"/>
        <end position="270"/>
    </location>
</feature>
<dbReference type="InterPro" id="IPR044929">
    <property type="entry name" value="DNA/RNA_non-sp_Endonuclease_sf"/>
</dbReference>
<proteinExistence type="predicted"/>
<evidence type="ECO:0000313" key="5">
    <source>
        <dbReference type="Proteomes" id="UP000583740"/>
    </source>
</evidence>
<dbReference type="GO" id="GO:0046872">
    <property type="term" value="F:metal ion binding"/>
    <property type="evidence" value="ECO:0007669"/>
    <property type="project" value="InterPro"/>
</dbReference>
<feature type="domain" description="DNA/RNA non-specific endonuclease/pyrophosphatase/phosphodiesterase" evidence="3">
    <location>
        <begin position="60"/>
        <end position="270"/>
    </location>
</feature>
<dbReference type="EMBL" id="VYXE01003765">
    <property type="protein sequence ID" value="NWT23775.1"/>
    <property type="molecule type" value="Genomic_DNA"/>
</dbReference>
<keyword evidence="1" id="KW-0732">Signal</keyword>
<evidence type="ECO:0000259" key="3">
    <source>
        <dbReference type="SMART" id="SM00892"/>
    </source>
</evidence>
<comment type="caution">
    <text evidence="4">The sequence shown here is derived from an EMBL/GenBank/DDBJ whole genome shotgun (WGS) entry which is preliminary data.</text>
</comment>
<reference evidence="4 5" key="1">
    <citation type="submission" date="2019-09" db="EMBL/GenBank/DDBJ databases">
        <title>Bird 10,000 Genomes (B10K) Project - Family phase.</title>
        <authorList>
            <person name="Zhang G."/>
        </authorList>
    </citation>
    <scope>NUCLEOTIDE SEQUENCE [LARGE SCALE GENOMIC DNA]</scope>
    <source>
        <strain evidence="4">B10K-DU-001-69</strain>
        <tissue evidence="4">Muscle</tissue>
    </source>
</reference>
<gene>
    <name evidence="4" type="primary">Endod1_1</name>
    <name evidence="4" type="ORF">CARCAR_R05677</name>
</gene>
<dbReference type="AlphaFoldDB" id="A0A7K5LZ89"/>
<dbReference type="SMART" id="SM00477">
    <property type="entry name" value="NUC"/>
    <property type="match status" value="1"/>
</dbReference>
<dbReference type="Pfam" id="PF01223">
    <property type="entry name" value="Endonuclease_NS"/>
    <property type="match status" value="1"/>
</dbReference>
<name>A0A7K5LZ89_CARCD</name>
<dbReference type="SMART" id="SM00892">
    <property type="entry name" value="Endonuclease_NS"/>
    <property type="match status" value="1"/>
</dbReference>
<organism evidence="4 5">
    <name type="scientific">Cardinalis cardinalis</name>
    <name type="common">Northern cardinal</name>
    <dbReference type="NCBI Taxonomy" id="98964"/>
    <lineage>
        <taxon>Eukaryota</taxon>
        <taxon>Metazoa</taxon>
        <taxon>Chordata</taxon>
        <taxon>Craniata</taxon>
        <taxon>Vertebrata</taxon>
        <taxon>Euteleostomi</taxon>
        <taxon>Archelosauria</taxon>
        <taxon>Archosauria</taxon>
        <taxon>Dinosauria</taxon>
        <taxon>Saurischia</taxon>
        <taxon>Theropoda</taxon>
        <taxon>Coelurosauria</taxon>
        <taxon>Aves</taxon>
        <taxon>Neognathae</taxon>
        <taxon>Neoaves</taxon>
        <taxon>Telluraves</taxon>
        <taxon>Australaves</taxon>
        <taxon>Passeriformes</taxon>
        <taxon>Cardinalidae</taxon>
        <taxon>Cardinalis</taxon>
    </lineage>
</organism>
<dbReference type="GO" id="GO:0016787">
    <property type="term" value="F:hydrolase activity"/>
    <property type="evidence" value="ECO:0007669"/>
    <property type="project" value="InterPro"/>
</dbReference>
<dbReference type="InterPro" id="IPR039015">
    <property type="entry name" value="ENDOD1"/>
</dbReference>
<evidence type="ECO:0000259" key="2">
    <source>
        <dbReference type="SMART" id="SM00477"/>
    </source>
</evidence>
<feature type="non-terminal residue" evidence="4">
    <location>
        <position position="276"/>
    </location>
</feature>
<evidence type="ECO:0000313" key="4">
    <source>
        <dbReference type="EMBL" id="NWT23775.1"/>
    </source>
</evidence>